<evidence type="ECO:0000313" key="2">
    <source>
        <dbReference type="Proteomes" id="UP001333110"/>
    </source>
</evidence>
<gene>
    <name evidence="1" type="ORF">QYF61_002119</name>
</gene>
<sequence length="469" mass="53441">MEKTEVLNVFFASVFTSKISLQESQVPETTGNGWSKHYVLVHLSKFADDTKLEGMADSPEGHAAIQRDLDRLNKCADRNLMKVKKGKCKVLHLGRKNLRQQYMLGGTQLGGSLGEKDLGVLHWRCHTWSTVSSSGPPLYGAWTCWRESNEEPQRSLRDWSTIVQERLRQLGPFSTEKRKLREDLINIYNDRTRGSGHKLKHRSSCLNIRNQFFTVRVTDHWHRLPREVVESPSLETFKSHLCRCLGCGAWLCPVVDQLEPAGTGLTEAALPPLPSVLGHLHPVHPHSMKLLIEVKKLLNLINLSTPGYTGAQLKLYRVELGDTEVIGAKKEMPVKHLKAHKGCSSMKETWMTAQLKCLYTNARSMGNKQEELEAIVHQENYDIVAITETWWDDSHNWSAAMDGYKLFRRDRRGRRGLGLELNDGDDRVECLWVRIRGKANKADIVVEVCYRPPNQDDEADEDDDEADDR</sequence>
<dbReference type="GO" id="GO:0031012">
    <property type="term" value="C:extracellular matrix"/>
    <property type="evidence" value="ECO:0007669"/>
    <property type="project" value="TreeGrafter"/>
</dbReference>
<evidence type="ECO:0000313" key="1">
    <source>
        <dbReference type="EMBL" id="KAK4823433.1"/>
    </source>
</evidence>
<dbReference type="SUPFAM" id="SSF56219">
    <property type="entry name" value="DNase I-like"/>
    <property type="match status" value="1"/>
</dbReference>
<reference evidence="1 2" key="1">
    <citation type="journal article" date="2023" name="J. Hered.">
        <title>Chromosome-level genome of the wood stork (Mycteria americana) provides insight into avian chromosome evolution.</title>
        <authorList>
            <person name="Flamio R. Jr."/>
            <person name="Ramstad K.M."/>
        </authorList>
    </citation>
    <scope>NUCLEOTIDE SEQUENCE [LARGE SCALE GENOMIC DNA]</scope>
    <source>
        <strain evidence="1">JAX WOST 10</strain>
    </source>
</reference>
<dbReference type="Proteomes" id="UP001333110">
    <property type="component" value="Unassembled WGS sequence"/>
</dbReference>
<dbReference type="GO" id="GO:0061343">
    <property type="term" value="P:cell adhesion involved in heart morphogenesis"/>
    <property type="evidence" value="ECO:0007669"/>
    <property type="project" value="TreeGrafter"/>
</dbReference>
<accession>A0AAN7PB15</accession>
<dbReference type="GO" id="GO:0007508">
    <property type="term" value="P:larval heart development"/>
    <property type="evidence" value="ECO:0007669"/>
    <property type="project" value="TreeGrafter"/>
</dbReference>
<evidence type="ECO:0008006" key="3">
    <source>
        <dbReference type="Google" id="ProtNLM"/>
    </source>
</evidence>
<dbReference type="Gene3D" id="3.60.10.10">
    <property type="entry name" value="Endonuclease/exonuclease/phosphatase"/>
    <property type="match status" value="1"/>
</dbReference>
<organism evidence="1 2">
    <name type="scientific">Mycteria americana</name>
    <name type="common">Wood stork</name>
    <dbReference type="NCBI Taxonomy" id="33587"/>
    <lineage>
        <taxon>Eukaryota</taxon>
        <taxon>Metazoa</taxon>
        <taxon>Chordata</taxon>
        <taxon>Craniata</taxon>
        <taxon>Vertebrata</taxon>
        <taxon>Euteleostomi</taxon>
        <taxon>Archelosauria</taxon>
        <taxon>Archosauria</taxon>
        <taxon>Dinosauria</taxon>
        <taxon>Saurischia</taxon>
        <taxon>Theropoda</taxon>
        <taxon>Coelurosauria</taxon>
        <taxon>Aves</taxon>
        <taxon>Neognathae</taxon>
        <taxon>Neoaves</taxon>
        <taxon>Aequornithes</taxon>
        <taxon>Ciconiiformes</taxon>
        <taxon>Ciconiidae</taxon>
        <taxon>Mycteria</taxon>
    </lineage>
</organism>
<dbReference type="PANTHER" id="PTHR33395:SF22">
    <property type="entry name" value="REVERSE TRANSCRIPTASE DOMAIN-CONTAINING PROTEIN"/>
    <property type="match status" value="1"/>
</dbReference>
<protein>
    <recommendedName>
        <fullName evidence="3">Rna-directed dna polymerase from mobile element jockey-like</fullName>
    </recommendedName>
</protein>
<proteinExistence type="predicted"/>
<dbReference type="EMBL" id="JAUNZN010000003">
    <property type="protein sequence ID" value="KAK4823433.1"/>
    <property type="molecule type" value="Genomic_DNA"/>
</dbReference>
<comment type="caution">
    <text evidence="1">The sequence shown here is derived from an EMBL/GenBank/DDBJ whole genome shotgun (WGS) entry which is preliminary data.</text>
</comment>
<dbReference type="AlphaFoldDB" id="A0AAN7PB15"/>
<keyword evidence="2" id="KW-1185">Reference proteome</keyword>
<dbReference type="PANTHER" id="PTHR33395">
    <property type="entry name" value="TRANSCRIPTASE, PUTATIVE-RELATED-RELATED"/>
    <property type="match status" value="1"/>
</dbReference>
<dbReference type="InterPro" id="IPR036691">
    <property type="entry name" value="Endo/exonu/phosph_ase_sf"/>
</dbReference>
<name>A0AAN7PB15_MYCAM</name>